<gene>
    <name evidence="2" type="ORF">AWB76_00494</name>
</gene>
<dbReference type="GO" id="GO:0003677">
    <property type="term" value="F:DNA binding"/>
    <property type="evidence" value="ECO:0007669"/>
    <property type="project" value="InterPro"/>
</dbReference>
<dbReference type="STRING" id="1777137.AWB76_00494"/>
<name>A0A157ZBS8_9BURK</name>
<dbReference type="AlphaFoldDB" id="A0A157ZBS8"/>
<proteinExistence type="predicted"/>
<dbReference type="SUPFAM" id="SSF54447">
    <property type="entry name" value="ssDNA-binding transcriptional regulator domain"/>
    <property type="match status" value="1"/>
</dbReference>
<organism evidence="2 3">
    <name type="scientific">Caballeronia temeraria</name>
    <dbReference type="NCBI Taxonomy" id="1777137"/>
    <lineage>
        <taxon>Bacteria</taxon>
        <taxon>Pseudomonadati</taxon>
        <taxon>Pseudomonadota</taxon>
        <taxon>Betaproteobacteria</taxon>
        <taxon>Burkholderiales</taxon>
        <taxon>Burkholderiaceae</taxon>
        <taxon>Caballeronia</taxon>
    </lineage>
</organism>
<dbReference type="EMBL" id="FCOI02000001">
    <property type="protein sequence ID" value="SAK42996.1"/>
    <property type="molecule type" value="Genomic_DNA"/>
</dbReference>
<evidence type="ECO:0000313" key="2">
    <source>
        <dbReference type="EMBL" id="SAK42996.1"/>
    </source>
</evidence>
<sequence>MDSQEQVVVDIQKSPTQRIRVSHRCFKGRQYVDVRLLVVNAAGDFVPTQKGLMVRPELLPQVIQGLTLAAKEVV</sequence>
<dbReference type="OrthoDB" id="9204604at2"/>
<evidence type="ECO:0000313" key="3">
    <source>
        <dbReference type="Proteomes" id="UP000054624"/>
    </source>
</evidence>
<dbReference type="Proteomes" id="UP000054624">
    <property type="component" value="Unassembled WGS sequence"/>
</dbReference>
<dbReference type="RefSeq" id="WP_061158496.1">
    <property type="nucleotide sequence ID" value="NZ_FCOI02000001.1"/>
</dbReference>
<evidence type="ECO:0000259" key="1">
    <source>
        <dbReference type="Pfam" id="PF02229"/>
    </source>
</evidence>
<keyword evidence="3" id="KW-1185">Reference proteome</keyword>
<dbReference type="Gene3D" id="2.30.31.10">
    <property type="entry name" value="Transcriptional Coactivator Pc4, Chain A"/>
    <property type="match status" value="1"/>
</dbReference>
<feature type="domain" description="Transcriptional coactivator p15 (PC4) C-terminal" evidence="1">
    <location>
        <begin position="16"/>
        <end position="63"/>
    </location>
</feature>
<protein>
    <recommendedName>
        <fullName evidence="1">Transcriptional coactivator p15 (PC4) C-terminal domain-containing protein</fullName>
    </recommendedName>
</protein>
<dbReference type="Pfam" id="PF02229">
    <property type="entry name" value="PC4"/>
    <property type="match status" value="1"/>
</dbReference>
<dbReference type="InterPro" id="IPR009044">
    <property type="entry name" value="ssDNA-bd_transcriptional_reg"/>
</dbReference>
<accession>A0A157ZBS8</accession>
<dbReference type="GO" id="GO:0006355">
    <property type="term" value="P:regulation of DNA-templated transcription"/>
    <property type="evidence" value="ECO:0007669"/>
    <property type="project" value="InterPro"/>
</dbReference>
<reference evidence="3" key="1">
    <citation type="submission" date="2016-01" db="EMBL/GenBank/DDBJ databases">
        <authorList>
            <person name="Peeters Charlotte."/>
        </authorList>
    </citation>
    <scope>NUCLEOTIDE SEQUENCE [LARGE SCALE GENOMIC DNA]</scope>
</reference>
<dbReference type="InterPro" id="IPR003173">
    <property type="entry name" value="PC4_C"/>
</dbReference>